<gene>
    <name evidence="2" type="ORF">CJN711_LOCUS28054</name>
</gene>
<comment type="caution">
    <text evidence="2">The sequence shown here is derived from an EMBL/GenBank/DDBJ whole genome shotgun (WGS) entry which is preliminary data.</text>
</comment>
<feature type="region of interest" description="Disordered" evidence="1">
    <location>
        <begin position="470"/>
        <end position="491"/>
    </location>
</feature>
<dbReference type="AlphaFoldDB" id="A0A815UCC6"/>
<accession>A0A815UCC6</accession>
<feature type="compositionally biased region" description="Acidic residues" evidence="1">
    <location>
        <begin position="347"/>
        <end position="357"/>
    </location>
</feature>
<evidence type="ECO:0000256" key="1">
    <source>
        <dbReference type="SAM" id="MobiDB-lite"/>
    </source>
</evidence>
<sequence>MLSPAEYNKITWQLEHIPATITGRPRQNLCNKLKRKLHEHEFASRFPPFQPYHYQQYFINYNTSEQTLQHLIEAVKNSTSFTLDTESVCIPYQPNKHALIQLQVIQENLFSYIILIEVCHLPHENTENFELIRELFGYLFDPNNDIYVWGSIDELEKFMELHLFSSNQIYRSNNINSQDYFKNYWHDHHPHQLTLSSTTNDTSCTCETCLGIQLNNPWSLQDAVGYLLNQWLDKRYTCSSFDIGLDPTLFHRNSNEIEHRNIIATYATNDCLAIHQILVHTNVLNNEQQTRESSQQPELNVDPVHELEIIISNDLTPKNQHTSQQQSNQATSVTTVLIQKTNNNINDLEDISSDDDNEQQHESLNEQRREPLTEEQRHKIHNRSCTLNQRKRYYRNEIIRRNIDGRFTIRNIKQILQQHQIKFCIVNISTSSSDNSRSLYIGIRDESKLEEYRITIKSLFTTQHFNQFRNKQQRLRSSDKDDRYKHQHRHN</sequence>
<dbReference type="Proteomes" id="UP000663855">
    <property type="component" value="Unassembled WGS sequence"/>
</dbReference>
<evidence type="ECO:0000313" key="2">
    <source>
        <dbReference type="EMBL" id="CAF1515004.1"/>
    </source>
</evidence>
<organism evidence="2 3">
    <name type="scientific">Rotaria magnacalcarata</name>
    <dbReference type="NCBI Taxonomy" id="392030"/>
    <lineage>
        <taxon>Eukaryota</taxon>
        <taxon>Metazoa</taxon>
        <taxon>Spiralia</taxon>
        <taxon>Gnathifera</taxon>
        <taxon>Rotifera</taxon>
        <taxon>Eurotatoria</taxon>
        <taxon>Bdelloidea</taxon>
        <taxon>Philodinida</taxon>
        <taxon>Philodinidae</taxon>
        <taxon>Rotaria</taxon>
    </lineage>
</organism>
<name>A0A815UCC6_9BILA</name>
<reference evidence="2" key="1">
    <citation type="submission" date="2021-02" db="EMBL/GenBank/DDBJ databases">
        <authorList>
            <person name="Nowell W R."/>
        </authorList>
    </citation>
    <scope>NUCLEOTIDE SEQUENCE</scope>
</reference>
<proteinExistence type="predicted"/>
<feature type="region of interest" description="Disordered" evidence="1">
    <location>
        <begin position="346"/>
        <end position="383"/>
    </location>
</feature>
<feature type="compositionally biased region" description="Basic and acidic residues" evidence="1">
    <location>
        <begin position="358"/>
        <end position="377"/>
    </location>
</feature>
<protein>
    <submittedName>
        <fullName evidence="2">Uncharacterized protein</fullName>
    </submittedName>
</protein>
<dbReference type="EMBL" id="CAJNOV010013230">
    <property type="protein sequence ID" value="CAF1515004.1"/>
    <property type="molecule type" value="Genomic_DNA"/>
</dbReference>
<evidence type="ECO:0000313" key="3">
    <source>
        <dbReference type="Proteomes" id="UP000663855"/>
    </source>
</evidence>